<feature type="region of interest" description="Disordered" evidence="1">
    <location>
        <begin position="27"/>
        <end position="174"/>
    </location>
</feature>
<gene>
    <name evidence="2" type="ORF">X801_02521</name>
</gene>
<evidence type="ECO:0008006" key="4">
    <source>
        <dbReference type="Google" id="ProtNLM"/>
    </source>
</evidence>
<feature type="region of interest" description="Disordered" evidence="1">
    <location>
        <begin position="356"/>
        <end position="461"/>
    </location>
</feature>
<feature type="compositionally biased region" description="Polar residues" evidence="1">
    <location>
        <begin position="373"/>
        <end position="385"/>
    </location>
</feature>
<evidence type="ECO:0000313" key="3">
    <source>
        <dbReference type="Proteomes" id="UP000243686"/>
    </source>
</evidence>
<feature type="compositionally biased region" description="Basic residues" evidence="1">
    <location>
        <begin position="446"/>
        <end position="461"/>
    </location>
</feature>
<feature type="compositionally biased region" description="Low complexity" evidence="1">
    <location>
        <begin position="37"/>
        <end position="51"/>
    </location>
</feature>
<organism evidence="2 3">
    <name type="scientific">Opisthorchis viverrini</name>
    <name type="common">Southeast Asian liver fluke</name>
    <dbReference type="NCBI Taxonomy" id="6198"/>
    <lineage>
        <taxon>Eukaryota</taxon>
        <taxon>Metazoa</taxon>
        <taxon>Spiralia</taxon>
        <taxon>Lophotrochozoa</taxon>
        <taxon>Platyhelminthes</taxon>
        <taxon>Trematoda</taxon>
        <taxon>Digenea</taxon>
        <taxon>Opisthorchiida</taxon>
        <taxon>Opisthorchiata</taxon>
        <taxon>Opisthorchiidae</taxon>
        <taxon>Opisthorchis</taxon>
    </lineage>
</organism>
<evidence type="ECO:0000256" key="1">
    <source>
        <dbReference type="SAM" id="MobiDB-lite"/>
    </source>
</evidence>
<feature type="region of interest" description="Disordered" evidence="1">
    <location>
        <begin position="304"/>
        <end position="344"/>
    </location>
</feature>
<evidence type="ECO:0000313" key="2">
    <source>
        <dbReference type="EMBL" id="OON21578.1"/>
    </source>
</evidence>
<keyword evidence="3" id="KW-1185">Reference proteome</keyword>
<feature type="compositionally biased region" description="Polar residues" evidence="1">
    <location>
        <begin position="75"/>
        <end position="92"/>
    </location>
</feature>
<name>A0A1S8X4E7_OPIVI</name>
<feature type="compositionally biased region" description="Low complexity" evidence="1">
    <location>
        <begin position="360"/>
        <end position="372"/>
    </location>
</feature>
<protein>
    <recommendedName>
        <fullName evidence="4">Cilia- and flagella-associated protein 97</fullName>
    </recommendedName>
</protein>
<accession>A0A1S8X4E7</accession>
<dbReference type="EMBL" id="KV892074">
    <property type="protein sequence ID" value="OON21578.1"/>
    <property type="molecule type" value="Genomic_DNA"/>
</dbReference>
<feature type="compositionally biased region" description="Polar residues" evidence="1">
    <location>
        <begin position="417"/>
        <end position="429"/>
    </location>
</feature>
<feature type="compositionally biased region" description="Basic and acidic residues" evidence="1">
    <location>
        <begin position="386"/>
        <end position="395"/>
    </location>
</feature>
<dbReference type="Proteomes" id="UP000243686">
    <property type="component" value="Unassembled WGS sequence"/>
</dbReference>
<reference evidence="2 3" key="1">
    <citation type="submission" date="2015-03" db="EMBL/GenBank/DDBJ databases">
        <title>Draft genome of the nematode, Opisthorchis viverrini.</title>
        <authorList>
            <person name="Mitreva M."/>
        </authorList>
    </citation>
    <scope>NUCLEOTIDE SEQUENCE [LARGE SCALE GENOMIC DNA]</scope>
    <source>
        <strain evidence="2">Khon Kaen</strain>
    </source>
</reference>
<feature type="compositionally biased region" description="Basic and acidic residues" evidence="1">
    <location>
        <begin position="312"/>
        <end position="331"/>
    </location>
</feature>
<dbReference type="AlphaFoldDB" id="A0A1S8X4E7"/>
<proteinExistence type="predicted"/>
<sequence>MATKIFPDSFRTLSLDLTESVDYDFFEDNLNNDKKPTNTTSESTNAEEISAGSDRLQPEPTVSGLQRGTKFAIVQPSSPCLSDTSQSNQGDLSSERRARSRSNTLSLSRSYDSDFSAVSTENEEAEEQSHGQQKVVQQRKESASDSDVMEEVEYSGSAQRSVTSHSRKRDDEIERAKAERLEKAMISLTRRLHNMRIRPPWRDPNSRQLPSDRAASFYELYEQFTQASKNDSPSDGNKLLPSRNTVICRPYHTTLNRFREQERIQMENYALAKRLEKVRPTPGMTREEQLREYKRYFISPNAYQTRPVSLNRRPESADQSYRVDHSGDSTSKRASVAGHRQVSSAAYPCRRNLCSAGTRNESSVPSNCSSSNGPRSNKVGTSIPSHSREVRKEVDETSSSGGTAAPKNRVSLPTAPIYTSQRTTNQNEGPQEMSDDGSTPQPPPSPRRKNSKPRSGCRPHR</sequence>
<feature type="compositionally biased region" description="Low complexity" evidence="1">
    <location>
        <begin position="101"/>
        <end position="110"/>
    </location>
</feature>